<organism evidence="1 2">
    <name type="scientific">Amphritea atlantica</name>
    <dbReference type="NCBI Taxonomy" id="355243"/>
    <lineage>
        <taxon>Bacteria</taxon>
        <taxon>Pseudomonadati</taxon>
        <taxon>Pseudomonadota</taxon>
        <taxon>Gammaproteobacteria</taxon>
        <taxon>Oceanospirillales</taxon>
        <taxon>Oceanospirillaceae</taxon>
        <taxon>Amphritea</taxon>
    </lineage>
</organism>
<keyword evidence="2" id="KW-1185">Reference proteome</keyword>
<protein>
    <submittedName>
        <fullName evidence="1">Uncharacterized protein</fullName>
    </submittedName>
</protein>
<dbReference type="AlphaFoldDB" id="A0A1H9FEL5"/>
<dbReference type="EMBL" id="FOGB01000003">
    <property type="protein sequence ID" value="SEQ35903.1"/>
    <property type="molecule type" value="Genomic_DNA"/>
</dbReference>
<dbReference type="RefSeq" id="WP_091355335.1">
    <property type="nucleotide sequence ID" value="NZ_AP025284.1"/>
</dbReference>
<dbReference type="NCBIfam" id="NF046098">
    <property type="entry name" value="RSP_7527_fam"/>
    <property type="match status" value="1"/>
</dbReference>
<name>A0A1H9FEL5_9GAMM</name>
<gene>
    <name evidence="1" type="ORF">SAMN03080615_01196</name>
</gene>
<dbReference type="InterPro" id="IPR058227">
    <property type="entry name" value="RSP_7527-like"/>
</dbReference>
<proteinExistence type="predicted"/>
<accession>A0A1H9FEL5</accession>
<evidence type="ECO:0000313" key="2">
    <source>
        <dbReference type="Proteomes" id="UP000198749"/>
    </source>
</evidence>
<dbReference type="Proteomes" id="UP000198749">
    <property type="component" value="Unassembled WGS sequence"/>
</dbReference>
<dbReference type="OrthoDB" id="6121475at2"/>
<sequence>MSKYIYTDQSADYDLNKIVAEAERMRAEYLLEMVSYIAKKVTNLFSAELPEFIPGPLAHR</sequence>
<evidence type="ECO:0000313" key="1">
    <source>
        <dbReference type="EMBL" id="SEQ35903.1"/>
    </source>
</evidence>
<reference evidence="2" key="1">
    <citation type="submission" date="2016-10" db="EMBL/GenBank/DDBJ databases">
        <authorList>
            <person name="Varghese N."/>
            <person name="Submissions S."/>
        </authorList>
    </citation>
    <scope>NUCLEOTIDE SEQUENCE [LARGE SCALE GENOMIC DNA]</scope>
    <source>
        <strain evidence="2">DSM 18887</strain>
    </source>
</reference>